<gene>
    <name evidence="4" type="ORF">DNH61_11220</name>
</gene>
<proteinExistence type="predicted"/>
<evidence type="ECO:0000313" key="4">
    <source>
        <dbReference type="EMBL" id="PZD95992.1"/>
    </source>
</evidence>
<feature type="domain" description="MurNAc-LAA" evidence="3">
    <location>
        <begin position="123"/>
        <end position="234"/>
    </location>
</feature>
<name>A0A2W1LLZ5_9BACL</name>
<comment type="caution">
    <text evidence="4">The sequence shown here is derived from an EMBL/GenBank/DDBJ whole genome shotgun (WGS) entry which is preliminary data.</text>
</comment>
<dbReference type="Gene3D" id="3.40.630.40">
    <property type="entry name" value="Zn-dependent exopeptidases"/>
    <property type="match status" value="1"/>
</dbReference>
<dbReference type="InterPro" id="IPR050695">
    <property type="entry name" value="N-acetylmuramoyl_amidase_3"/>
</dbReference>
<dbReference type="SUPFAM" id="SSF53187">
    <property type="entry name" value="Zn-dependent exopeptidases"/>
    <property type="match status" value="1"/>
</dbReference>
<dbReference type="GO" id="GO:0009253">
    <property type="term" value="P:peptidoglycan catabolic process"/>
    <property type="evidence" value="ECO:0007669"/>
    <property type="project" value="InterPro"/>
</dbReference>
<dbReference type="PANTHER" id="PTHR30404">
    <property type="entry name" value="N-ACETYLMURAMOYL-L-ALANINE AMIDASE"/>
    <property type="match status" value="1"/>
</dbReference>
<reference evidence="4 5" key="1">
    <citation type="submission" date="2018-06" db="EMBL/GenBank/DDBJ databases">
        <title>Paenibacillus imtechensis sp. nov.</title>
        <authorList>
            <person name="Pinnaka A.K."/>
            <person name="Singh H."/>
            <person name="Kaur M."/>
        </authorList>
    </citation>
    <scope>NUCLEOTIDE SEQUENCE [LARGE SCALE GENOMIC DNA]</scope>
    <source>
        <strain evidence="4 5">SMB1</strain>
    </source>
</reference>
<evidence type="ECO:0000256" key="1">
    <source>
        <dbReference type="ARBA" id="ARBA00022801"/>
    </source>
</evidence>
<dbReference type="SMART" id="SM00646">
    <property type="entry name" value="Ami_3"/>
    <property type="match status" value="1"/>
</dbReference>
<dbReference type="EMBL" id="QKRB01000043">
    <property type="protein sequence ID" value="PZD95992.1"/>
    <property type="molecule type" value="Genomic_DNA"/>
</dbReference>
<dbReference type="AlphaFoldDB" id="A0A2W1LLZ5"/>
<dbReference type="GO" id="GO:0008745">
    <property type="term" value="F:N-acetylmuramoyl-L-alanine amidase activity"/>
    <property type="evidence" value="ECO:0007669"/>
    <property type="project" value="InterPro"/>
</dbReference>
<dbReference type="Pfam" id="PF01520">
    <property type="entry name" value="Amidase_3"/>
    <property type="match status" value="1"/>
</dbReference>
<evidence type="ECO:0000259" key="3">
    <source>
        <dbReference type="SMART" id="SM00646"/>
    </source>
</evidence>
<feature type="signal peptide" evidence="2">
    <location>
        <begin position="1"/>
        <end position="33"/>
    </location>
</feature>
<keyword evidence="1" id="KW-0378">Hydrolase</keyword>
<dbReference type="PANTHER" id="PTHR30404:SF0">
    <property type="entry name" value="N-ACETYLMURAMOYL-L-ALANINE AMIDASE AMIC"/>
    <property type="match status" value="1"/>
</dbReference>
<accession>A0A2W1LLZ5</accession>
<keyword evidence="5" id="KW-1185">Reference proteome</keyword>
<dbReference type="InterPro" id="IPR002508">
    <property type="entry name" value="MurNAc-LAA_cat"/>
</dbReference>
<feature type="chain" id="PRO_5016142734" evidence="2">
    <location>
        <begin position="34"/>
        <end position="241"/>
    </location>
</feature>
<dbReference type="RefSeq" id="WP_111146737.1">
    <property type="nucleotide sequence ID" value="NZ_QKRB01000043.1"/>
</dbReference>
<dbReference type="CDD" id="cd02696">
    <property type="entry name" value="MurNAc-LAA"/>
    <property type="match status" value="1"/>
</dbReference>
<sequence length="241" mass="27051">MPLSITYGALPRFAAALLALGLLLNCHVNTASAQHDTRPLPHGMMPEAEVLIDVGHGGIDSGTSWNSVKEKDINLAIAARLYLLLRSHHINAVMNRTGDYALSEENRWHFTRSRHRKDLSQRKQLSEEIPVSAFVSLHVNWSSYRAAHGPVVIHQPEGRSAVLAAFIQNTLNVEQQMSRSRRPQVSRSYFLLNRVKCPAVIVETGFLSSERDRRMLINPRQQQRIAEAICSGIRQYMIVAG</sequence>
<organism evidence="4 5">
    <name type="scientific">Paenibacillus sambharensis</name>
    <dbReference type="NCBI Taxonomy" id="1803190"/>
    <lineage>
        <taxon>Bacteria</taxon>
        <taxon>Bacillati</taxon>
        <taxon>Bacillota</taxon>
        <taxon>Bacilli</taxon>
        <taxon>Bacillales</taxon>
        <taxon>Paenibacillaceae</taxon>
        <taxon>Paenibacillus</taxon>
    </lineage>
</organism>
<evidence type="ECO:0000313" key="5">
    <source>
        <dbReference type="Proteomes" id="UP000249522"/>
    </source>
</evidence>
<keyword evidence="2" id="KW-0732">Signal</keyword>
<dbReference type="GO" id="GO:0030288">
    <property type="term" value="C:outer membrane-bounded periplasmic space"/>
    <property type="evidence" value="ECO:0007669"/>
    <property type="project" value="TreeGrafter"/>
</dbReference>
<protein>
    <submittedName>
        <fullName evidence="4">N-acetylmuramoyl-L-alanine amidase</fullName>
    </submittedName>
</protein>
<dbReference type="OrthoDB" id="9772024at2"/>
<dbReference type="Proteomes" id="UP000249522">
    <property type="component" value="Unassembled WGS sequence"/>
</dbReference>
<evidence type="ECO:0000256" key="2">
    <source>
        <dbReference type="SAM" id="SignalP"/>
    </source>
</evidence>